<dbReference type="EMBL" id="JANQBD010000021">
    <property type="protein sequence ID" value="MCR8634594.1"/>
    <property type="molecule type" value="Genomic_DNA"/>
</dbReference>
<protein>
    <submittedName>
        <fullName evidence="1">Uncharacterized protein</fullName>
    </submittedName>
</protein>
<evidence type="ECO:0000313" key="1">
    <source>
        <dbReference type="EMBL" id="MCR8634594.1"/>
    </source>
</evidence>
<dbReference type="Proteomes" id="UP001300012">
    <property type="component" value="Unassembled WGS sequence"/>
</dbReference>
<keyword evidence="2" id="KW-1185">Reference proteome</keyword>
<proteinExistence type="predicted"/>
<reference evidence="1 2" key="1">
    <citation type="submission" date="2022-08" db="EMBL/GenBank/DDBJ databases">
        <title>Paenibacillus endoradicis sp. nov., Paenibacillus radicibacter sp. nov and Paenibacillus pararadicis sp. nov., three cold-adapted plant growth-promoting bacteria isolated from root of Larix gmelinii in Great Khingan.</title>
        <authorList>
            <person name="Xue H."/>
        </authorList>
    </citation>
    <scope>NUCLEOTIDE SEQUENCE [LARGE SCALE GENOMIC DNA]</scope>
    <source>
        <strain evidence="1 2">N5-1-1-5</strain>
    </source>
</reference>
<sequence length="52" mass="6261">MARVFFVNIRIFTINKARSWQQKQPHKSGLITRDTFQDDEHFDILDSDMFTD</sequence>
<name>A0ABT1YN40_9BACL</name>
<comment type="caution">
    <text evidence="1">The sequence shown here is derived from an EMBL/GenBank/DDBJ whole genome shotgun (WGS) entry which is preliminary data.</text>
</comment>
<evidence type="ECO:0000313" key="2">
    <source>
        <dbReference type="Proteomes" id="UP001300012"/>
    </source>
</evidence>
<accession>A0ABT1YN40</accession>
<gene>
    <name evidence="1" type="ORF">NV381_25690</name>
</gene>
<organism evidence="1 2">
    <name type="scientific">Paenibacillus radicis</name>
    <name type="common">ex Xue et al. 2023</name>
    <dbReference type="NCBI Taxonomy" id="2972489"/>
    <lineage>
        <taxon>Bacteria</taxon>
        <taxon>Bacillati</taxon>
        <taxon>Bacillota</taxon>
        <taxon>Bacilli</taxon>
        <taxon>Bacillales</taxon>
        <taxon>Paenibacillaceae</taxon>
        <taxon>Paenibacillus</taxon>
    </lineage>
</organism>
<dbReference type="RefSeq" id="WP_258216156.1">
    <property type="nucleotide sequence ID" value="NZ_JANQBD010000021.1"/>
</dbReference>